<proteinExistence type="predicted"/>
<accession>A0ABS2A4C1</accession>
<reference evidence="1 2" key="1">
    <citation type="submission" date="2021-01" db="EMBL/GenBank/DDBJ databases">
        <title>Actinoplanes sp. nov. LDG1-06 isolated from lichen.</title>
        <authorList>
            <person name="Saeng-In P."/>
            <person name="Phongsopitanun W."/>
            <person name="Kanchanasin P."/>
            <person name="Yuki M."/>
            <person name="Kudo T."/>
            <person name="Ohkuma M."/>
            <person name="Tanasupawat S."/>
        </authorList>
    </citation>
    <scope>NUCLEOTIDE SEQUENCE [LARGE SCALE GENOMIC DNA]</scope>
    <source>
        <strain evidence="1 2">LDG1-06</strain>
    </source>
</reference>
<dbReference type="InterPro" id="IPR011044">
    <property type="entry name" value="Quino_amine_DH_bsu"/>
</dbReference>
<gene>
    <name evidence="1" type="ORF">JIG36_03805</name>
</gene>
<sequence>MEKLRLRPYGRLTPAEPGDALLSVSVGPAGEAVALWSAPDDREALTSLSSETSPDARAARPAGVRITVHTPDLTTVVRIASMPLAHVTAQPLPGGRFLVVAARCRLRPEGPDRNAIVYDPDGTPVAEFTFGDGIEEVLTTPTGQAWAGYFDEGVYGNYGWDDPLGSCGLIRWNTADGEQAWRFRGGDAPYIDDCYALNVTDETAWACYYSDFPLVRIHDGKLTVWRNKLARGARALIVDDSRVALFGGYSPDHDAVAVGKLGNGKLRAAGRYRLTLPDGTPLPDRYRFTGRGPTLNFFHGTDWHQLTLADIA</sequence>
<dbReference type="Proteomes" id="UP000632138">
    <property type="component" value="Unassembled WGS sequence"/>
</dbReference>
<dbReference type="EMBL" id="JAENHP010000001">
    <property type="protein sequence ID" value="MBM2614679.1"/>
    <property type="molecule type" value="Genomic_DNA"/>
</dbReference>
<name>A0ABS2A4C1_9ACTN</name>
<keyword evidence="2" id="KW-1185">Reference proteome</keyword>
<evidence type="ECO:0000313" key="1">
    <source>
        <dbReference type="EMBL" id="MBM2614679.1"/>
    </source>
</evidence>
<evidence type="ECO:0000313" key="2">
    <source>
        <dbReference type="Proteomes" id="UP000632138"/>
    </source>
</evidence>
<organism evidence="1 2">
    <name type="scientific">Paractinoplanes ovalisporus</name>
    <dbReference type="NCBI Taxonomy" id="2810368"/>
    <lineage>
        <taxon>Bacteria</taxon>
        <taxon>Bacillati</taxon>
        <taxon>Actinomycetota</taxon>
        <taxon>Actinomycetes</taxon>
        <taxon>Micromonosporales</taxon>
        <taxon>Micromonosporaceae</taxon>
        <taxon>Paractinoplanes</taxon>
    </lineage>
</organism>
<protein>
    <submittedName>
        <fullName evidence="1">Uncharacterized protein</fullName>
    </submittedName>
</protein>
<dbReference type="SUPFAM" id="SSF50969">
    <property type="entry name" value="YVTN repeat-like/Quinoprotein amine dehydrogenase"/>
    <property type="match status" value="1"/>
</dbReference>
<dbReference type="RefSeq" id="WP_203374552.1">
    <property type="nucleotide sequence ID" value="NZ_JAENHP010000001.1"/>
</dbReference>
<comment type="caution">
    <text evidence="1">The sequence shown here is derived from an EMBL/GenBank/DDBJ whole genome shotgun (WGS) entry which is preliminary data.</text>
</comment>